<keyword evidence="4" id="KW-1133">Transmembrane helix</keyword>
<feature type="region of interest" description="Disordered" evidence="3">
    <location>
        <begin position="992"/>
        <end position="1021"/>
    </location>
</feature>
<comment type="caution">
    <text evidence="2">Lacks conserved residue(s) required for the propagation of feature annotation.</text>
</comment>
<evidence type="ECO:0000313" key="5">
    <source>
        <dbReference type="EMBL" id="VDM57368.1"/>
    </source>
</evidence>
<proteinExistence type="predicted"/>
<gene>
    <name evidence="5" type="ORF">ACOC_LOCUS5783</name>
</gene>
<organism evidence="7">
    <name type="scientific">Angiostrongylus costaricensis</name>
    <name type="common">Nematode worm</name>
    <dbReference type="NCBI Taxonomy" id="334426"/>
    <lineage>
        <taxon>Eukaryota</taxon>
        <taxon>Metazoa</taxon>
        <taxon>Ecdysozoa</taxon>
        <taxon>Nematoda</taxon>
        <taxon>Chromadorea</taxon>
        <taxon>Rhabditida</taxon>
        <taxon>Rhabditina</taxon>
        <taxon>Rhabditomorpha</taxon>
        <taxon>Strongyloidea</taxon>
        <taxon>Metastrongylidae</taxon>
        <taxon>Angiostrongylus</taxon>
    </lineage>
</organism>
<reference evidence="5 6" key="2">
    <citation type="submission" date="2018-11" db="EMBL/GenBank/DDBJ databases">
        <authorList>
            <consortium name="Pathogen Informatics"/>
        </authorList>
    </citation>
    <scope>NUCLEOTIDE SEQUENCE [LARGE SCALE GENOMIC DNA]</scope>
    <source>
        <strain evidence="5 6">Costa Rica</strain>
    </source>
</reference>
<dbReference type="PANTHER" id="PTHR22722:SF5">
    <property type="entry name" value="LOW-DENSITY LIPOPROTEIN RECEPTOR-RELATED PROTEIN 1B"/>
    <property type="match status" value="1"/>
</dbReference>
<dbReference type="InterPro" id="IPR051221">
    <property type="entry name" value="LDLR-related"/>
</dbReference>
<feature type="region of interest" description="Disordered" evidence="3">
    <location>
        <begin position="583"/>
        <end position="605"/>
    </location>
</feature>
<keyword evidence="6" id="KW-1185">Reference proteome</keyword>
<keyword evidence="1" id="KW-1015">Disulfide bond</keyword>
<feature type="compositionally biased region" description="Low complexity" evidence="3">
    <location>
        <begin position="276"/>
        <end position="290"/>
    </location>
</feature>
<dbReference type="STRING" id="334426.A0A158PGX5"/>
<feature type="compositionally biased region" description="Polar residues" evidence="3">
    <location>
        <begin position="669"/>
        <end position="683"/>
    </location>
</feature>
<dbReference type="GO" id="GO:0043235">
    <property type="term" value="C:receptor complex"/>
    <property type="evidence" value="ECO:0007669"/>
    <property type="project" value="TreeGrafter"/>
</dbReference>
<feature type="region of interest" description="Disordered" evidence="3">
    <location>
        <begin position="276"/>
        <end position="320"/>
    </location>
</feature>
<dbReference type="InterPro" id="IPR036055">
    <property type="entry name" value="LDL_receptor-like_sf"/>
</dbReference>
<evidence type="ECO:0000256" key="2">
    <source>
        <dbReference type="PROSITE-ProRule" id="PRU00124"/>
    </source>
</evidence>
<accession>A0A158PGX5</accession>
<dbReference type="WBParaSite" id="ACOC_0000578201-mRNA-1">
    <property type="protein sequence ID" value="ACOC_0000578201-mRNA-1"/>
    <property type="gene ID" value="ACOC_0000578201"/>
</dbReference>
<evidence type="ECO:0000313" key="7">
    <source>
        <dbReference type="WBParaSite" id="ACOC_0000578201-mRNA-1"/>
    </source>
</evidence>
<feature type="region of interest" description="Disordered" evidence="3">
    <location>
        <begin position="639"/>
        <end position="697"/>
    </location>
</feature>
<evidence type="ECO:0000256" key="1">
    <source>
        <dbReference type="ARBA" id="ARBA00023157"/>
    </source>
</evidence>
<dbReference type="Proteomes" id="UP000267027">
    <property type="component" value="Unassembled WGS sequence"/>
</dbReference>
<feature type="transmembrane region" description="Helical" evidence="4">
    <location>
        <begin position="443"/>
        <end position="471"/>
    </location>
</feature>
<dbReference type="OrthoDB" id="6514358at2759"/>
<protein>
    <submittedName>
        <fullName evidence="7">EGF-like domain-containing protein</fullName>
    </submittedName>
</protein>
<dbReference type="GO" id="GO:0005886">
    <property type="term" value="C:plasma membrane"/>
    <property type="evidence" value="ECO:0007669"/>
    <property type="project" value="TreeGrafter"/>
</dbReference>
<dbReference type="GO" id="GO:0005041">
    <property type="term" value="F:low-density lipoprotein particle receptor activity"/>
    <property type="evidence" value="ECO:0007669"/>
    <property type="project" value="TreeGrafter"/>
</dbReference>
<evidence type="ECO:0000313" key="6">
    <source>
        <dbReference type="Proteomes" id="UP000267027"/>
    </source>
</evidence>
<name>A0A158PGX5_ANGCS</name>
<feature type="region of interest" description="Disordered" evidence="3">
    <location>
        <begin position="844"/>
        <end position="894"/>
    </location>
</feature>
<keyword evidence="4" id="KW-0812">Transmembrane</keyword>
<dbReference type="CDD" id="cd00112">
    <property type="entry name" value="LDLa"/>
    <property type="match status" value="1"/>
</dbReference>
<reference evidence="7" key="1">
    <citation type="submission" date="2016-04" db="UniProtKB">
        <authorList>
            <consortium name="WormBaseParasite"/>
        </authorList>
    </citation>
    <scope>IDENTIFICATION</scope>
</reference>
<dbReference type="PANTHER" id="PTHR22722">
    <property type="entry name" value="LOW-DENSITY LIPOPROTEIN RECEPTOR-RELATED PROTEIN 2-RELATED"/>
    <property type="match status" value="1"/>
</dbReference>
<dbReference type="Gene3D" id="4.10.400.10">
    <property type="entry name" value="Low-density Lipoprotein Receptor"/>
    <property type="match status" value="1"/>
</dbReference>
<dbReference type="EMBL" id="UYYA01003893">
    <property type="protein sequence ID" value="VDM57368.1"/>
    <property type="molecule type" value="Genomic_DNA"/>
</dbReference>
<dbReference type="PROSITE" id="PS50068">
    <property type="entry name" value="LDLRA_2"/>
    <property type="match status" value="1"/>
</dbReference>
<feature type="compositionally biased region" description="Basic and acidic residues" evidence="3">
    <location>
        <begin position="872"/>
        <end position="891"/>
    </location>
</feature>
<evidence type="ECO:0000256" key="3">
    <source>
        <dbReference type="SAM" id="MobiDB-lite"/>
    </source>
</evidence>
<dbReference type="InterPro" id="IPR002172">
    <property type="entry name" value="LDrepeatLR_classA_rpt"/>
</dbReference>
<sequence length="1021" mass="113969">MFHDGKPDCPDGSDEWCFFGQIKCGAYCVDMLHAVSCFFSSKCDNSNRQPPWCSISKEKICGDPSAFPCRGYGECVLWPWLLDGKRHCIDGSDEVCEELPSYRRIILLSISDRLYVKTLETSFRCFYNRTKKIAMPPPLNYTDRSLKSFNRVVLPGIRPPLYPTLFPAPLTAFTFPNMFFTPPPSLKLPPPVHLSKITGLPALPPPFPTLAVKQSVPVPYSPTKEAISLPDLLTAPDYPFDYPFLQQTTSPYTQNPLDFPDNIISIEQGLQPLHPTTPTTDHLSVSSSSSFENRQGIPTKHDYGHIRGRMKSTTPSSSTGRLTHIRVLAGGNEGNSLQGEKHVVDPLRENIEHKISDKGSGGTEKAESFSKFENSAIPNPQCHKIRMCSEAPLCDDVSTNFCHRHANCMVEDVRLKCVCKLGTNDTSNGLGRICEGTPVDDCIMILGACLIFWLIILLGLLLLSPLIFFLFRFCPRHENTVHPRKEAFGTVSGNRPETLQQLSRTTSTHSIGVQPTIWESYQALGDQYVKRDVIGKFVLFTYSRTWQSSLSVFRSNLSEKLAEMLGVTLDTSTTTTAALQPTLSSATVTTSQPAESGSKEQSDEQIVEEISRYGVILPLSTTTLTELPLDEKVVENVTDSKKFKRPRSRVSSRASINTKDSDKLKHLKSQGSSRVLTSTSESGQMRPRGRSLSGFSTGINDSIRVGHSRGQVLPTLSMTSYDSDKVATFKELAKIGRRRERNLDTRKLQRRPHRQLSSISEKSAEIAAEAALHYQHDYSISAPNTTRPLSIQRRCTLSESLWEPLGRAQEPVVSSPEIPDVTMRRSIDRSPAFISLPYVCSRRKSKRKTGETSEEEDLHHPGPSKEVANSRSSDDKKVLRSKASMDDEMPHSSRALHHALISRKIATRRCETHATKSTSDLAAEHSKGTSMNKLHMTCRSYSSFYPPNFSLNSDNSRSVLNSPSGCFRRTSSKFSLKSLSIRPSSTIEFSPYFIPEADGDKPPKEELWWENVPRSKDGPFR</sequence>
<dbReference type="AlphaFoldDB" id="A0A158PGX5"/>
<keyword evidence="4" id="KW-0472">Membrane</keyword>
<dbReference type="SUPFAM" id="SSF57424">
    <property type="entry name" value="LDL receptor-like module"/>
    <property type="match status" value="1"/>
</dbReference>
<evidence type="ECO:0000256" key="4">
    <source>
        <dbReference type="SAM" id="Phobius"/>
    </source>
</evidence>
<feature type="compositionally biased region" description="Basic and acidic residues" evidence="3">
    <location>
        <begin position="998"/>
        <end position="1021"/>
    </location>
</feature>
<feature type="compositionally biased region" description="Polar residues" evidence="3">
    <location>
        <begin position="311"/>
        <end position="320"/>
    </location>
</feature>